<keyword evidence="1" id="KW-0012">Acyltransferase</keyword>
<dbReference type="EMBL" id="CACRSY010000005">
    <property type="protein sequence ID" value="VYS78999.1"/>
    <property type="molecule type" value="Genomic_DNA"/>
</dbReference>
<reference evidence="1" key="1">
    <citation type="submission" date="2019-11" db="EMBL/GenBank/DDBJ databases">
        <authorList>
            <person name="Feng L."/>
        </authorList>
    </citation>
    <scope>NUCLEOTIDE SEQUENCE</scope>
    <source>
        <strain evidence="1">BhanseniiLFYP23</strain>
    </source>
</reference>
<gene>
    <name evidence="1" type="primary">cysE_2</name>
    <name evidence="1" type="ORF">BHLFYP23_01576</name>
</gene>
<dbReference type="InterPro" id="IPR001451">
    <property type="entry name" value="Hexapep"/>
</dbReference>
<dbReference type="Pfam" id="PF00132">
    <property type="entry name" value="Hexapep"/>
    <property type="match status" value="1"/>
</dbReference>
<name>A0A6N2RFH1_BLAHA</name>
<keyword evidence="1" id="KW-0808">Transferase</keyword>
<dbReference type="GO" id="GO:0009001">
    <property type="term" value="F:serine O-acetyltransferase activity"/>
    <property type="evidence" value="ECO:0007669"/>
    <property type="project" value="UniProtKB-EC"/>
</dbReference>
<organism evidence="1">
    <name type="scientific">Blautia hansenii</name>
    <name type="common">Ruminococcus hansenii</name>
    <dbReference type="NCBI Taxonomy" id="1322"/>
    <lineage>
        <taxon>Bacteria</taxon>
        <taxon>Bacillati</taxon>
        <taxon>Bacillota</taxon>
        <taxon>Clostridia</taxon>
        <taxon>Lachnospirales</taxon>
        <taxon>Lachnospiraceae</taxon>
        <taxon>Blautia</taxon>
    </lineage>
</organism>
<protein>
    <submittedName>
        <fullName evidence="1">Serine acetyltransferase</fullName>
        <ecNumber evidence="1">2.3.1.30</ecNumber>
    </submittedName>
</protein>
<dbReference type="EC" id="2.3.1.30" evidence="1"/>
<sequence length="184" mass="20624">MIKTKEELKYFLEEDRKELGVKRKYPRIFGDEIWKYEIILRHREYHQNQNTGVYHKIMKNIFSLLHHKMSVKLGIQISPNVCDAGLHINHYGLLIVSEKAKIGKNFNVHQGVNIGVNIDPDKAPVIGNNVFVGPGVKIYGDVVIADNIAIAAGSVVTKSFLEPNITIGGVPARILNKNKGNPFA</sequence>
<evidence type="ECO:0000313" key="1">
    <source>
        <dbReference type="EMBL" id="VYS78999.1"/>
    </source>
</evidence>
<dbReference type="AlphaFoldDB" id="A0A6N2RFH1"/>
<dbReference type="PANTHER" id="PTHR42811">
    <property type="entry name" value="SERINE ACETYLTRANSFERASE"/>
    <property type="match status" value="1"/>
</dbReference>
<accession>A0A6N2RFH1</accession>
<dbReference type="RefSeq" id="WP_009247685.1">
    <property type="nucleotide sequence ID" value="NZ_CACRSY010000005.1"/>
</dbReference>
<dbReference type="SUPFAM" id="SSF51161">
    <property type="entry name" value="Trimeric LpxA-like enzymes"/>
    <property type="match status" value="1"/>
</dbReference>
<dbReference type="InterPro" id="IPR011004">
    <property type="entry name" value="Trimer_LpxA-like_sf"/>
</dbReference>
<dbReference type="Gene3D" id="2.160.10.10">
    <property type="entry name" value="Hexapeptide repeat proteins"/>
    <property type="match status" value="1"/>
</dbReference>
<proteinExistence type="predicted"/>